<dbReference type="AlphaFoldDB" id="A0A8S9UCQ9"/>
<dbReference type="EMBL" id="JAACNO010001900">
    <property type="protein sequence ID" value="KAF4136764.1"/>
    <property type="molecule type" value="Genomic_DNA"/>
</dbReference>
<reference evidence="1" key="1">
    <citation type="submission" date="2020-03" db="EMBL/GenBank/DDBJ databases">
        <title>Hybrid Assembly of Korean Phytophthora infestans isolates.</title>
        <authorList>
            <person name="Prokchorchik M."/>
            <person name="Lee Y."/>
            <person name="Seo J."/>
            <person name="Cho J.-H."/>
            <person name="Park Y.-E."/>
            <person name="Jang D.-C."/>
            <person name="Im J.-S."/>
            <person name="Choi J.-G."/>
            <person name="Park H.-J."/>
            <person name="Lee G.-B."/>
            <person name="Lee Y.-G."/>
            <person name="Hong S.-Y."/>
            <person name="Cho K."/>
            <person name="Sohn K.H."/>
        </authorList>
    </citation>
    <scope>NUCLEOTIDE SEQUENCE</scope>
    <source>
        <strain evidence="1">KR_2_A2</strain>
    </source>
</reference>
<proteinExistence type="predicted"/>
<name>A0A8S9UCQ9_PHYIN</name>
<organism evidence="1 2">
    <name type="scientific">Phytophthora infestans</name>
    <name type="common">Potato late blight agent</name>
    <name type="synonym">Botrytis infestans</name>
    <dbReference type="NCBI Taxonomy" id="4787"/>
    <lineage>
        <taxon>Eukaryota</taxon>
        <taxon>Sar</taxon>
        <taxon>Stramenopiles</taxon>
        <taxon>Oomycota</taxon>
        <taxon>Peronosporomycetes</taxon>
        <taxon>Peronosporales</taxon>
        <taxon>Peronosporaceae</taxon>
        <taxon>Phytophthora</taxon>
    </lineage>
</organism>
<protein>
    <submittedName>
        <fullName evidence="1">Uncharacterized protein</fullName>
    </submittedName>
</protein>
<evidence type="ECO:0000313" key="2">
    <source>
        <dbReference type="Proteomes" id="UP000704712"/>
    </source>
</evidence>
<evidence type="ECO:0000313" key="1">
    <source>
        <dbReference type="EMBL" id="KAF4136764.1"/>
    </source>
</evidence>
<comment type="caution">
    <text evidence="1">The sequence shown here is derived from an EMBL/GenBank/DDBJ whole genome shotgun (WGS) entry which is preliminary data.</text>
</comment>
<accession>A0A8S9UCQ9</accession>
<gene>
    <name evidence="1" type="ORF">GN958_ATG14034</name>
</gene>
<sequence>MVREEINNNRRISERISAENVEPFQRTMDGCLKVEKDEFFTFRTKDEQALKDIRPPHFNYSSSEKWAKVPGSAS</sequence>
<dbReference type="Proteomes" id="UP000704712">
    <property type="component" value="Unassembled WGS sequence"/>
</dbReference>